<comment type="caution">
    <text evidence="2">The sequence shown here is derived from an EMBL/GenBank/DDBJ whole genome shotgun (WGS) entry which is preliminary data.</text>
</comment>
<feature type="region of interest" description="Disordered" evidence="1">
    <location>
        <begin position="121"/>
        <end position="143"/>
    </location>
</feature>
<evidence type="ECO:0000313" key="3">
    <source>
        <dbReference type="Proteomes" id="UP000288216"/>
    </source>
</evidence>
<organism evidence="2 3">
    <name type="scientific">Scyliorhinus torazame</name>
    <name type="common">Cloudy catshark</name>
    <name type="synonym">Catulus torazame</name>
    <dbReference type="NCBI Taxonomy" id="75743"/>
    <lineage>
        <taxon>Eukaryota</taxon>
        <taxon>Metazoa</taxon>
        <taxon>Chordata</taxon>
        <taxon>Craniata</taxon>
        <taxon>Vertebrata</taxon>
        <taxon>Chondrichthyes</taxon>
        <taxon>Elasmobranchii</taxon>
        <taxon>Galeomorphii</taxon>
        <taxon>Galeoidea</taxon>
        <taxon>Carcharhiniformes</taxon>
        <taxon>Scyliorhinidae</taxon>
        <taxon>Scyliorhinus</taxon>
    </lineage>
</organism>
<name>A0A401PLA1_SCYTO</name>
<reference evidence="2 3" key="1">
    <citation type="journal article" date="2018" name="Nat. Ecol. Evol.">
        <title>Shark genomes provide insights into elasmobranch evolution and the origin of vertebrates.</title>
        <authorList>
            <person name="Hara Y"/>
            <person name="Yamaguchi K"/>
            <person name="Onimaru K"/>
            <person name="Kadota M"/>
            <person name="Koyanagi M"/>
            <person name="Keeley SD"/>
            <person name="Tatsumi K"/>
            <person name="Tanaka K"/>
            <person name="Motone F"/>
            <person name="Kageyama Y"/>
            <person name="Nozu R"/>
            <person name="Adachi N"/>
            <person name="Nishimura O"/>
            <person name="Nakagawa R"/>
            <person name="Tanegashima C"/>
            <person name="Kiyatake I"/>
            <person name="Matsumoto R"/>
            <person name="Murakumo K"/>
            <person name="Nishida K"/>
            <person name="Terakita A"/>
            <person name="Kuratani S"/>
            <person name="Sato K"/>
            <person name="Hyodo S Kuraku.S."/>
        </authorList>
    </citation>
    <scope>NUCLEOTIDE SEQUENCE [LARGE SCALE GENOMIC DNA]</scope>
</reference>
<keyword evidence="3" id="KW-1185">Reference proteome</keyword>
<accession>A0A401PLA1</accession>
<feature type="compositionally biased region" description="Low complexity" evidence="1">
    <location>
        <begin position="226"/>
        <end position="265"/>
    </location>
</feature>
<evidence type="ECO:0000256" key="1">
    <source>
        <dbReference type="SAM" id="MobiDB-lite"/>
    </source>
</evidence>
<sequence>MRSPAQIQGIQWRAAHPRATLGPRPQVHLQVISWPKKSGENYLQHRIGQQPLKKREVLPLHLPENRLKDSVPEVIPAAPEVEAGAPAVTAVLLVPALLGTSQLQNIQEADRILQGKGPLHALGATHRSRGGEAQEAGAHGHDAVQVIQDTARRGTMTGIETETGFPKPSGTSTDHQCSKKAHPVLQAQPFIFQQCQQLLLPVQQQEPEQKSEPELEQKQELEPEPELLQQEPESQPQQESQPDPQFTRTEQQPQQQQELRFCRQL</sequence>
<evidence type="ECO:0000313" key="2">
    <source>
        <dbReference type="EMBL" id="GCB73885.1"/>
    </source>
</evidence>
<feature type="region of interest" description="Disordered" evidence="1">
    <location>
        <begin position="158"/>
        <end position="180"/>
    </location>
</feature>
<protein>
    <submittedName>
        <fullName evidence="2">Uncharacterized protein</fullName>
    </submittedName>
</protein>
<feature type="compositionally biased region" description="Basic and acidic residues" evidence="1">
    <location>
        <begin position="207"/>
        <end position="221"/>
    </location>
</feature>
<dbReference type="Proteomes" id="UP000288216">
    <property type="component" value="Unassembled WGS sequence"/>
</dbReference>
<gene>
    <name evidence="2" type="ORF">scyTo_0002967</name>
</gene>
<proteinExistence type="predicted"/>
<dbReference type="AlphaFoldDB" id="A0A401PLA1"/>
<dbReference type="EMBL" id="BFAA01000772">
    <property type="protein sequence ID" value="GCB73885.1"/>
    <property type="molecule type" value="Genomic_DNA"/>
</dbReference>
<feature type="region of interest" description="Disordered" evidence="1">
    <location>
        <begin position="203"/>
        <end position="265"/>
    </location>
</feature>